<gene>
    <name evidence="1" type="ORF">MENT_LOCUS22834</name>
</gene>
<dbReference type="Proteomes" id="UP000580250">
    <property type="component" value="Unassembled WGS sequence"/>
</dbReference>
<organism evidence="1 2">
    <name type="scientific">Meloidogyne enterolobii</name>
    <name type="common">Root-knot nematode worm</name>
    <name type="synonym">Meloidogyne mayaguensis</name>
    <dbReference type="NCBI Taxonomy" id="390850"/>
    <lineage>
        <taxon>Eukaryota</taxon>
        <taxon>Metazoa</taxon>
        <taxon>Ecdysozoa</taxon>
        <taxon>Nematoda</taxon>
        <taxon>Chromadorea</taxon>
        <taxon>Rhabditida</taxon>
        <taxon>Tylenchina</taxon>
        <taxon>Tylenchomorpha</taxon>
        <taxon>Tylenchoidea</taxon>
        <taxon>Meloidogynidae</taxon>
        <taxon>Meloidogyninae</taxon>
        <taxon>Meloidogyne</taxon>
    </lineage>
</organism>
<sequence>MCIYVFTNYLLIRKVSSDYEDETEERTLKETNSSSKSPFYDFSNGINDKKQKLNSRYIKRLFLITLIKEISRDSIKSSF</sequence>
<protein>
    <submittedName>
        <fullName evidence="1">Uncharacterized protein</fullName>
    </submittedName>
</protein>
<dbReference type="EMBL" id="CAJEWN010000183">
    <property type="protein sequence ID" value="CAD2171359.1"/>
    <property type="molecule type" value="Genomic_DNA"/>
</dbReference>
<name>A0A6V7V8W1_MELEN</name>
<proteinExistence type="predicted"/>
<reference evidence="1 2" key="1">
    <citation type="submission" date="2020-08" db="EMBL/GenBank/DDBJ databases">
        <authorList>
            <person name="Koutsovoulos G."/>
            <person name="Danchin GJ E."/>
        </authorList>
    </citation>
    <scope>NUCLEOTIDE SEQUENCE [LARGE SCALE GENOMIC DNA]</scope>
</reference>
<evidence type="ECO:0000313" key="2">
    <source>
        <dbReference type="Proteomes" id="UP000580250"/>
    </source>
</evidence>
<dbReference type="AlphaFoldDB" id="A0A6V7V8W1"/>
<accession>A0A6V7V8W1</accession>
<evidence type="ECO:0000313" key="1">
    <source>
        <dbReference type="EMBL" id="CAD2171359.1"/>
    </source>
</evidence>
<comment type="caution">
    <text evidence="1">The sequence shown here is derived from an EMBL/GenBank/DDBJ whole genome shotgun (WGS) entry which is preliminary data.</text>
</comment>